<gene>
    <name evidence="2" type="ORF">DARMORV10_C03P33050.1</name>
</gene>
<proteinExistence type="predicted"/>
<keyword evidence="1" id="KW-1133">Transmembrane helix</keyword>
<evidence type="ECO:0000256" key="1">
    <source>
        <dbReference type="SAM" id="Phobius"/>
    </source>
</evidence>
<accession>A0A816IE60</accession>
<protein>
    <submittedName>
        <fullName evidence="2">(rape) hypothetical protein</fullName>
    </submittedName>
</protein>
<dbReference type="Proteomes" id="UP001295469">
    <property type="component" value="Chromosome C03"/>
</dbReference>
<dbReference type="EMBL" id="HG994367">
    <property type="protein sequence ID" value="CAF1701884.1"/>
    <property type="molecule type" value="Genomic_DNA"/>
</dbReference>
<keyword evidence="1" id="KW-0472">Membrane</keyword>
<evidence type="ECO:0000313" key="2">
    <source>
        <dbReference type="EMBL" id="CAF1701884.1"/>
    </source>
</evidence>
<keyword evidence="1" id="KW-0812">Transmembrane</keyword>
<reference evidence="2" key="1">
    <citation type="submission" date="2021-01" db="EMBL/GenBank/DDBJ databases">
        <authorList>
            <consortium name="Genoscope - CEA"/>
            <person name="William W."/>
        </authorList>
    </citation>
    <scope>NUCLEOTIDE SEQUENCE</scope>
</reference>
<name>A0A816IE60_BRANA</name>
<organism evidence="2">
    <name type="scientific">Brassica napus</name>
    <name type="common">Rape</name>
    <dbReference type="NCBI Taxonomy" id="3708"/>
    <lineage>
        <taxon>Eukaryota</taxon>
        <taxon>Viridiplantae</taxon>
        <taxon>Streptophyta</taxon>
        <taxon>Embryophyta</taxon>
        <taxon>Tracheophyta</taxon>
        <taxon>Spermatophyta</taxon>
        <taxon>Magnoliopsida</taxon>
        <taxon>eudicotyledons</taxon>
        <taxon>Gunneridae</taxon>
        <taxon>Pentapetalae</taxon>
        <taxon>rosids</taxon>
        <taxon>malvids</taxon>
        <taxon>Brassicales</taxon>
        <taxon>Brassicaceae</taxon>
        <taxon>Brassiceae</taxon>
        <taxon>Brassica</taxon>
    </lineage>
</organism>
<dbReference type="AlphaFoldDB" id="A0A816IE60"/>
<feature type="transmembrane region" description="Helical" evidence="1">
    <location>
        <begin position="6"/>
        <end position="25"/>
    </location>
</feature>
<feature type="non-terminal residue" evidence="2">
    <location>
        <position position="51"/>
    </location>
</feature>
<sequence length="51" mass="6352">MFLFVILDLRWYVFLPFFVFIYKLLRRVDTHALSKTNVNYFVYMVDKNKII</sequence>